<accession>A0A833QP92</accession>
<dbReference type="GO" id="GO:0010073">
    <property type="term" value="P:meristem maintenance"/>
    <property type="evidence" value="ECO:0007669"/>
    <property type="project" value="InterPro"/>
</dbReference>
<name>A0A833QP92_9POAL</name>
<organism evidence="2 3">
    <name type="scientific">Carex littledalei</name>
    <dbReference type="NCBI Taxonomy" id="544730"/>
    <lineage>
        <taxon>Eukaryota</taxon>
        <taxon>Viridiplantae</taxon>
        <taxon>Streptophyta</taxon>
        <taxon>Embryophyta</taxon>
        <taxon>Tracheophyta</taxon>
        <taxon>Spermatophyta</taxon>
        <taxon>Magnoliopsida</taxon>
        <taxon>Liliopsida</taxon>
        <taxon>Poales</taxon>
        <taxon>Cyperaceae</taxon>
        <taxon>Cyperoideae</taxon>
        <taxon>Cariceae</taxon>
        <taxon>Carex</taxon>
        <taxon>Carex subgen. Euthyceras</taxon>
    </lineage>
</organism>
<feature type="compositionally biased region" description="Basic and acidic residues" evidence="1">
    <location>
        <begin position="580"/>
        <end position="589"/>
    </location>
</feature>
<evidence type="ECO:0000313" key="2">
    <source>
        <dbReference type="EMBL" id="KAF3330070.1"/>
    </source>
</evidence>
<feature type="region of interest" description="Disordered" evidence="1">
    <location>
        <begin position="626"/>
        <end position="663"/>
    </location>
</feature>
<evidence type="ECO:0000313" key="3">
    <source>
        <dbReference type="Proteomes" id="UP000623129"/>
    </source>
</evidence>
<keyword evidence="3" id="KW-1185">Reference proteome</keyword>
<feature type="region of interest" description="Disordered" evidence="1">
    <location>
        <begin position="580"/>
        <end position="603"/>
    </location>
</feature>
<protein>
    <submittedName>
        <fullName evidence="2">Plant mobile domain-containing protein</fullName>
    </submittedName>
</protein>
<reference evidence="2" key="1">
    <citation type="submission" date="2020-01" db="EMBL/GenBank/DDBJ databases">
        <title>Genome sequence of Kobresia littledalei, the first chromosome-level genome in the family Cyperaceae.</title>
        <authorList>
            <person name="Qu G."/>
        </authorList>
    </citation>
    <scope>NUCLEOTIDE SEQUENCE</scope>
    <source>
        <strain evidence="2">C.B.Clarke</strain>
        <tissue evidence="2">Leaf</tissue>
    </source>
</reference>
<comment type="caution">
    <text evidence="2">The sequence shown here is derived from an EMBL/GenBank/DDBJ whole genome shotgun (WGS) entry which is preliminary data.</text>
</comment>
<evidence type="ECO:0000256" key="1">
    <source>
        <dbReference type="SAM" id="MobiDB-lite"/>
    </source>
</evidence>
<dbReference type="EMBL" id="SWLB01000014">
    <property type="protein sequence ID" value="KAF3330070.1"/>
    <property type="molecule type" value="Genomic_DNA"/>
</dbReference>
<dbReference type="OrthoDB" id="694455at2759"/>
<sequence>MSRNRGVPFTRYEPMPASAFSMGQRLQDDPDDWTPDTFLTAGTATRFKRSLSVSHLREVRGLRLHPFTRDRVPHPLHLPVTEMLGQQTVPWASADFIPGGLVRMPFLVDWVRVILQTEVDALSKVGIYEAVFLSLFEYTWDPFFFQSMVERWNYVSNTVVMEDCELTISLAEMRHLTGLPIFGVPYDEYLPLEGTLSELLPDGSRRHPISLQRVFDVYHELSYAGEVDFRRWIAYFSDAIRYPVHVFAHPYDPFGTGREEIFHTDERFTPVSASRERLGAEAYLTAFLAWWLCCFVIPSQPAGVIRPDCFIMANNLARGEAVSLAIPALANVFRCMRILSTSKDPSHCDEVVPFHFLMGWAHIYWPGLYTPSMSERMRADLPLLAGIAGVRHTPLTPRLARDYFSRSRGFLRSPESWATFRRNSRGEDLELLDRIWSERCPEGLKRGSRRLDFLVSLRHGLLPLRLGDRVILEPYMPHRCARQFGFDQDIPAMVWTGSLMAADLAGAARCWESILRTDTRVSFTIPSTSRVGVFSAAYQKWFYDMVQSCQVSDKDLVLEMVRTRRKSLLKRRQVPFLERAPDLQSRDSRLSPPGVDSSAISRAVASSMPEQVVRCDVPARVFLRPDSGPKRCNRKQKKRRKEELPSVQMTGHSGPDSVTAGSSSIGAGGVLDCPHDVPVVVEPCSAIVPFVPPAFRHFHLG</sequence>
<dbReference type="PANTHER" id="PTHR46033">
    <property type="entry name" value="PROTEIN MAIN-LIKE 2"/>
    <property type="match status" value="1"/>
</dbReference>
<dbReference type="PANTHER" id="PTHR46033:SF80">
    <property type="entry name" value="PROTEIN MAIN-LIKE 2-LIKE"/>
    <property type="match status" value="1"/>
</dbReference>
<dbReference type="Proteomes" id="UP000623129">
    <property type="component" value="Unassembled WGS sequence"/>
</dbReference>
<dbReference type="InterPro" id="IPR044824">
    <property type="entry name" value="MAIN-like"/>
</dbReference>
<feature type="compositionally biased region" description="Basic residues" evidence="1">
    <location>
        <begin position="631"/>
        <end position="640"/>
    </location>
</feature>
<gene>
    <name evidence="2" type="ORF">FCM35_KLT05401</name>
</gene>
<dbReference type="AlphaFoldDB" id="A0A833QP92"/>
<proteinExistence type="predicted"/>